<name>A0A6J3M5E1_9PEZI</name>
<keyword evidence="2" id="KW-1185">Reference proteome</keyword>
<gene>
    <name evidence="3" type="ORF">K489DRAFT_191450</name>
</gene>
<sequence>METQQVQSEGRNGGDQKDEFAEMLEVVVVSVMMKCGGDAGGGEGGGGTSDREWSRGEEGRPRNSEFVW</sequence>
<feature type="compositionally biased region" description="Basic and acidic residues" evidence="1">
    <location>
        <begin position="49"/>
        <end position="68"/>
    </location>
</feature>
<dbReference type="RefSeq" id="XP_033460317.1">
    <property type="nucleotide sequence ID" value="XM_033599533.1"/>
</dbReference>
<proteinExistence type="predicted"/>
<dbReference type="Proteomes" id="UP000504637">
    <property type="component" value="Unplaced"/>
</dbReference>
<protein>
    <submittedName>
        <fullName evidence="3">Uncharacterized protein</fullName>
    </submittedName>
</protein>
<dbReference type="AlphaFoldDB" id="A0A6J3M5E1"/>
<feature type="compositionally biased region" description="Gly residues" evidence="1">
    <location>
        <begin position="37"/>
        <end position="48"/>
    </location>
</feature>
<reference evidence="3" key="3">
    <citation type="submission" date="2025-08" db="UniProtKB">
        <authorList>
            <consortium name="RefSeq"/>
        </authorList>
    </citation>
    <scope>IDENTIFICATION</scope>
    <source>
        <strain evidence="3">CBS 342.82</strain>
    </source>
</reference>
<evidence type="ECO:0000256" key="1">
    <source>
        <dbReference type="SAM" id="MobiDB-lite"/>
    </source>
</evidence>
<evidence type="ECO:0000313" key="3">
    <source>
        <dbReference type="RefSeq" id="XP_033460317.1"/>
    </source>
</evidence>
<feature type="region of interest" description="Disordered" evidence="1">
    <location>
        <begin position="36"/>
        <end position="68"/>
    </location>
</feature>
<dbReference type="GeneID" id="54357332"/>
<reference evidence="3" key="2">
    <citation type="submission" date="2020-04" db="EMBL/GenBank/DDBJ databases">
        <authorList>
            <consortium name="NCBI Genome Project"/>
        </authorList>
    </citation>
    <scope>NUCLEOTIDE SEQUENCE</scope>
    <source>
        <strain evidence="3">CBS 342.82</strain>
    </source>
</reference>
<reference evidence="3" key="1">
    <citation type="submission" date="2020-01" db="EMBL/GenBank/DDBJ databases">
        <authorList>
            <consortium name="DOE Joint Genome Institute"/>
            <person name="Haridas S."/>
            <person name="Albert R."/>
            <person name="Binder M."/>
            <person name="Bloem J."/>
            <person name="Labutti K."/>
            <person name="Salamov A."/>
            <person name="Andreopoulos B."/>
            <person name="Baker S.E."/>
            <person name="Barry K."/>
            <person name="Bills G."/>
            <person name="Bluhm B.H."/>
            <person name="Cannon C."/>
            <person name="Castanera R."/>
            <person name="Culley D.E."/>
            <person name="Daum C."/>
            <person name="Ezra D."/>
            <person name="Gonzalez J.B."/>
            <person name="Henrissat B."/>
            <person name="Kuo A."/>
            <person name="Liang C."/>
            <person name="Lipzen A."/>
            <person name="Lutzoni F."/>
            <person name="Magnuson J."/>
            <person name="Mondo S."/>
            <person name="Nolan M."/>
            <person name="Ohm R."/>
            <person name="Pangilinan J."/>
            <person name="Park H.-J."/>
            <person name="Ramirez L."/>
            <person name="Alfaro M."/>
            <person name="Sun H."/>
            <person name="Tritt A."/>
            <person name="Yoshinaga Y."/>
            <person name="Zwiers L.-H."/>
            <person name="Turgeon B.G."/>
            <person name="Goodwin S.B."/>
            <person name="Spatafora J.W."/>
            <person name="Crous P.W."/>
            <person name="Grigoriev I.V."/>
        </authorList>
    </citation>
    <scope>NUCLEOTIDE SEQUENCE</scope>
    <source>
        <strain evidence="3">CBS 342.82</strain>
    </source>
</reference>
<evidence type="ECO:0000313" key="2">
    <source>
        <dbReference type="Proteomes" id="UP000504637"/>
    </source>
</evidence>
<accession>A0A6J3M5E1</accession>
<organism evidence="3">
    <name type="scientific">Dissoconium aciculare CBS 342.82</name>
    <dbReference type="NCBI Taxonomy" id="1314786"/>
    <lineage>
        <taxon>Eukaryota</taxon>
        <taxon>Fungi</taxon>
        <taxon>Dikarya</taxon>
        <taxon>Ascomycota</taxon>
        <taxon>Pezizomycotina</taxon>
        <taxon>Dothideomycetes</taxon>
        <taxon>Dothideomycetidae</taxon>
        <taxon>Mycosphaerellales</taxon>
        <taxon>Dissoconiaceae</taxon>
        <taxon>Dissoconium</taxon>
    </lineage>
</organism>